<keyword evidence="2" id="KW-0519">Myristate</keyword>
<dbReference type="GO" id="GO:0005525">
    <property type="term" value="F:GTP binding"/>
    <property type="evidence" value="ECO:0007669"/>
    <property type="project" value="UniProtKB-KW"/>
</dbReference>
<keyword evidence="9" id="KW-0449">Lipoprotein</keyword>
<evidence type="ECO:0000256" key="10">
    <source>
        <dbReference type="PIRSR" id="PIRSR601019-1"/>
    </source>
</evidence>
<dbReference type="CDD" id="cd00066">
    <property type="entry name" value="G-alpha"/>
    <property type="match status" value="1"/>
</dbReference>
<gene>
    <name evidence="12" type="ORF">Rhopal_007703-T1</name>
</gene>
<accession>A0AAV5GYU0</accession>
<proteinExistence type="predicted"/>
<feature type="binding site" evidence="10">
    <location>
        <position position="333"/>
    </location>
    <ligand>
        <name>GTP</name>
        <dbReference type="ChEBI" id="CHEBI:37565"/>
    </ligand>
</feature>
<dbReference type="SUPFAM" id="SSF47895">
    <property type="entry name" value="Transducin (alpha subunit), insertion domain"/>
    <property type="match status" value="1"/>
</dbReference>
<dbReference type="PRINTS" id="PR00318">
    <property type="entry name" value="GPROTEINA"/>
</dbReference>
<keyword evidence="4 10" id="KW-0547">Nucleotide-binding</keyword>
<dbReference type="SMART" id="SM00275">
    <property type="entry name" value="G_alpha"/>
    <property type="match status" value="1"/>
</dbReference>
<dbReference type="GO" id="GO:0005737">
    <property type="term" value="C:cytoplasm"/>
    <property type="evidence" value="ECO:0007669"/>
    <property type="project" value="TreeGrafter"/>
</dbReference>
<evidence type="ECO:0000256" key="2">
    <source>
        <dbReference type="ARBA" id="ARBA00022707"/>
    </source>
</evidence>
<dbReference type="GO" id="GO:0032502">
    <property type="term" value="P:developmental process"/>
    <property type="evidence" value="ECO:0007669"/>
    <property type="project" value="UniProtKB-ARBA"/>
</dbReference>
<evidence type="ECO:0000256" key="5">
    <source>
        <dbReference type="ARBA" id="ARBA00022842"/>
    </source>
</evidence>
<dbReference type="GO" id="GO:0000750">
    <property type="term" value="P:pheromone-dependent signal transduction involved in conjugation with cellular fusion"/>
    <property type="evidence" value="ECO:0007669"/>
    <property type="project" value="TreeGrafter"/>
</dbReference>
<name>A0AAV5GYU0_9BASI</name>
<evidence type="ECO:0000256" key="4">
    <source>
        <dbReference type="ARBA" id="ARBA00022741"/>
    </source>
</evidence>
<evidence type="ECO:0000256" key="7">
    <source>
        <dbReference type="ARBA" id="ARBA00023139"/>
    </source>
</evidence>
<dbReference type="FunFam" id="1.10.400.10:FF:000007">
    <property type="entry name" value="Guanine nucleotide-binding protein subunit alpha"/>
    <property type="match status" value="1"/>
</dbReference>
<sequence>MGCGQSIDADQAHQNKQSAAIDAELRRARQDEAKTVKCLMLGAGESGKSTLVKQMRLMYANPYSDRERHDYKEIVFTNALQSMQAVIRGFEVCNVALPQQHIPTAEYLLSVHSEDATDPSTGDIEPGVRDAIIALWAEPATKEVVARSSQFQLNDSAQYFFDAMPRLGEPRYVPTDQDILRTRVRSTGIVEEVFAVKAHRLRVFDVGGQRSERKKWIHCFENVNVLVFVAAISEYDQVLFEDSTVNRLAEATMLWESIAGSRWFTQSAFVLMLNKVDLFTNKILGAGPPLGAYFPDYTGPPRDLEAAKNYMRAKFIALNPRKDRGLYVHLTCATDTNQARVVLAAVMDQVLTRLLSEVGLL</sequence>
<dbReference type="InterPro" id="IPR011025">
    <property type="entry name" value="GproteinA_insert"/>
</dbReference>
<dbReference type="PANTHER" id="PTHR10218:SF302">
    <property type="entry name" value="GUANINE NUCLEOTIDE-BINDING PROTEIN ALPHA-5 SUBUNIT"/>
    <property type="match status" value="1"/>
</dbReference>
<keyword evidence="5 11" id="KW-0460">Magnesium</keyword>
<dbReference type="Pfam" id="PF00503">
    <property type="entry name" value="G-alpha"/>
    <property type="match status" value="1"/>
</dbReference>
<comment type="caution">
    <text evidence="12">The sequence shown here is derived from an EMBL/GenBank/DDBJ whole genome shotgun (WGS) entry which is preliminary data.</text>
</comment>
<dbReference type="Gene3D" id="1.10.400.10">
    <property type="entry name" value="GI Alpha 1, domain 2-like"/>
    <property type="match status" value="1"/>
</dbReference>
<keyword evidence="6 10" id="KW-0342">GTP-binding</keyword>
<evidence type="ECO:0000256" key="1">
    <source>
        <dbReference type="ARBA" id="ARBA00011356"/>
    </source>
</evidence>
<keyword evidence="8" id="KW-0807">Transducer</keyword>
<dbReference type="AlphaFoldDB" id="A0AAV5GYU0"/>
<evidence type="ECO:0000256" key="11">
    <source>
        <dbReference type="PIRSR" id="PIRSR601019-2"/>
    </source>
</evidence>
<evidence type="ECO:0000256" key="3">
    <source>
        <dbReference type="ARBA" id="ARBA00022723"/>
    </source>
</evidence>
<protein>
    <submittedName>
        <fullName evidence="12">Uncharacterized protein</fullName>
    </submittedName>
</protein>
<evidence type="ECO:0000256" key="9">
    <source>
        <dbReference type="ARBA" id="ARBA00023288"/>
    </source>
</evidence>
<evidence type="ECO:0000256" key="8">
    <source>
        <dbReference type="ARBA" id="ARBA00023224"/>
    </source>
</evidence>
<organism evidence="12 13">
    <name type="scientific">Rhodotorula paludigena</name>
    <dbReference type="NCBI Taxonomy" id="86838"/>
    <lineage>
        <taxon>Eukaryota</taxon>
        <taxon>Fungi</taxon>
        <taxon>Dikarya</taxon>
        <taxon>Basidiomycota</taxon>
        <taxon>Pucciniomycotina</taxon>
        <taxon>Microbotryomycetes</taxon>
        <taxon>Sporidiobolales</taxon>
        <taxon>Sporidiobolaceae</taxon>
        <taxon>Rhodotorula</taxon>
    </lineage>
</organism>
<dbReference type="Proteomes" id="UP001342314">
    <property type="component" value="Unassembled WGS sequence"/>
</dbReference>
<keyword evidence="3 11" id="KW-0479">Metal-binding</keyword>
<dbReference type="InterPro" id="IPR001019">
    <property type="entry name" value="Gprotein_alpha_su"/>
</dbReference>
<reference evidence="12 13" key="1">
    <citation type="submission" date="2021-12" db="EMBL/GenBank/DDBJ databases">
        <title>High titer production of polyol ester of fatty acids by Rhodotorula paludigena BS15 towards product separation-free biomass refinery.</title>
        <authorList>
            <person name="Mano J."/>
            <person name="Ono H."/>
            <person name="Tanaka T."/>
            <person name="Naito K."/>
            <person name="Sushida H."/>
            <person name="Ike M."/>
            <person name="Tokuyasu K."/>
            <person name="Kitaoka M."/>
        </authorList>
    </citation>
    <scope>NUCLEOTIDE SEQUENCE [LARGE SCALE GENOMIC DNA]</scope>
    <source>
        <strain evidence="12 13">BS15</strain>
    </source>
</reference>
<evidence type="ECO:0000313" key="13">
    <source>
        <dbReference type="Proteomes" id="UP001342314"/>
    </source>
</evidence>
<dbReference type="GO" id="GO:0031683">
    <property type="term" value="F:G-protein beta/gamma-subunit complex binding"/>
    <property type="evidence" value="ECO:0007669"/>
    <property type="project" value="InterPro"/>
</dbReference>
<comment type="subunit">
    <text evidence="1">G proteins are composed of 3 units; alpha, beta and gamma. The alpha chain contains the guanine nucleotide binding site.</text>
</comment>
<dbReference type="Gene3D" id="3.40.50.300">
    <property type="entry name" value="P-loop containing nucleotide triphosphate hydrolases"/>
    <property type="match status" value="1"/>
</dbReference>
<dbReference type="GO" id="GO:0007186">
    <property type="term" value="P:G protein-coupled receptor signaling pathway"/>
    <property type="evidence" value="ECO:0007669"/>
    <property type="project" value="InterPro"/>
</dbReference>
<feature type="binding site" evidence="11">
    <location>
        <position position="49"/>
    </location>
    <ligand>
        <name>Mg(2+)</name>
        <dbReference type="ChEBI" id="CHEBI:18420"/>
    </ligand>
</feature>
<feature type="binding site" evidence="11">
    <location>
        <position position="186"/>
    </location>
    <ligand>
        <name>Mg(2+)</name>
        <dbReference type="ChEBI" id="CHEBI:18420"/>
    </ligand>
</feature>
<dbReference type="GO" id="GO:0003924">
    <property type="term" value="F:GTPase activity"/>
    <property type="evidence" value="ECO:0007669"/>
    <property type="project" value="InterPro"/>
</dbReference>
<evidence type="ECO:0000256" key="6">
    <source>
        <dbReference type="ARBA" id="ARBA00023134"/>
    </source>
</evidence>
<feature type="binding site" evidence="10">
    <location>
        <begin position="274"/>
        <end position="277"/>
    </location>
    <ligand>
        <name>GTP</name>
        <dbReference type="ChEBI" id="CHEBI:37565"/>
    </ligand>
</feature>
<dbReference type="GO" id="GO:0005834">
    <property type="term" value="C:heterotrimeric G-protein complex"/>
    <property type="evidence" value="ECO:0007669"/>
    <property type="project" value="TreeGrafter"/>
</dbReference>
<dbReference type="GO" id="GO:0046872">
    <property type="term" value="F:metal ion binding"/>
    <property type="evidence" value="ECO:0007669"/>
    <property type="project" value="UniProtKB-KW"/>
</dbReference>
<keyword evidence="13" id="KW-1185">Reference proteome</keyword>
<dbReference type="PROSITE" id="PS51882">
    <property type="entry name" value="G_ALPHA"/>
    <property type="match status" value="1"/>
</dbReference>
<dbReference type="InterPro" id="IPR027417">
    <property type="entry name" value="P-loop_NTPase"/>
</dbReference>
<evidence type="ECO:0000313" key="12">
    <source>
        <dbReference type="EMBL" id="GJN94620.1"/>
    </source>
</evidence>
<feature type="binding site" evidence="10">
    <location>
        <begin position="205"/>
        <end position="209"/>
    </location>
    <ligand>
        <name>GTP</name>
        <dbReference type="ChEBI" id="CHEBI:37565"/>
    </ligand>
</feature>
<dbReference type="PANTHER" id="PTHR10218">
    <property type="entry name" value="GTP-BINDING PROTEIN ALPHA SUBUNIT"/>
    <property type="match status" value="1"/>
</dbReference>
<dbReference type="SUPFAM" id="SSF52540">
    <property type="entry name" value="P-loop containing nucleoside triphosphate hydrolases"/>
    <property type="match status" value="1"/>
</dbReference>
<feature type="binding site" evidence="10">
    <location>
        <begin position="45"/>
        <end position="50"/>
    </location>
    <ligand>
        <name>GTP</name>
        <dbReference type="ChEBI" id="CHEBI:37565"/>
    </ligand>
</feature>
<dbReference type="FunFam" id="3.40.50.300:FF:002307">
    <property type="entry name" value="Guanine nucleotide-binding protein G(k) subunit alpha"/>
    <property type="match status" value="1"/>
</dbReference>
<feature type="binding site" evidence="10">
    <location>
        <begin position="155"/>
        <end position="156"/>
    </location>
    <ligand>
        <name>GTP</name>
        <dbReference type="ChEBI" id="CHEBI:37565"/>
    </ligand>
</feature>
<keyword evidence="7" id="KW-0564">Palmitate</keyword>
<dbReference type="EMBL" id="BQKY01000018">
    <property type="protein sequence ID" value="GJN94620.1"/>
    <property type="molecule type" value="Genomic_DNA"/>
</dbReference>
<dbReference type="GO" id="GO:0001664">
    <property type="term" value="F:G protein-coupled receptor binding"/>
    <property type="evidence" value="ECO:0007669"/>
    <property type="project" value="TreeGrafter"/>
</dbReference>